<gene>
    <name evidence="1" type="ORF">Phou_035940</name>
</gene>
<protein>
    <submittedName>
        <fullName evidence="1">Uncharacterized protein</fullName>
    </submittedName>
</protein>
<accession>A0A6V8K6M9</accession>
<dbReference type="EMBL" id="BLPF01000001">
    <property type="protein sequence ID" value="GFJ79414.1"/>
    <property type="molecule type" value="Genomic_DNA"/>
</dbReference>
<keyword evidence="2" id="KW-1185">Reference proteome</keyword>
<dbReference type="Proteomes" id="UP000482800">
    <property type="component" value="Unassembled WGS sequence"/>
</dbReference>
<reference evidence="1 2" key="2">
    <citation type="submission" date="2020-03" db="EMBL/GenBank/DDBJ databases">
        <authorList>
            <person name="Ichikawa N."/>
            <person name="Kimura A."/>
            <person name="Kitahashi Y."/>
            <person name="Uohara A."/>
        </authorList>
    </citation>
    <scope>NUCLEOTIDE SEQUENCE [LARGE SCALE GENOMIC DNA]</scope>
    <source>
        <strain evidence="1 2">NBRC 108639</strain>
    </source>
</reference>
<dbReference type="RefSeq" id="WP_173056954.1">
    <property type="nucleotide sequence ID" value="NZ_BAABGO010000001.1"/>
</dbReference>
<sequence>MAAFDVNKWWAGLSQQDRDLALHWRHANPLPNIVIERLNRHGVMTGSGSGNEPTSRWEWASEVHGFLCAEAGDTDMGGFWAPAT</sequence>
<proteinExistence type="predicted"/>
<evidence type="ECO:0000313" key="1">
    <source>
        <dbReference type="EMBL" id="GFJ79414.1"/>
    </source>
</evidence>
<comment type="caution">
    <text evidence="1">The sequence shown here is derived from an EMBL/GenBank/DDBJ whole genome shotgun (WGS) entry which is preliminary data.</text>
</comment>
<organism evidence="1 2">
    <name type="scientific">Phytohabitans houttuyneae</name>
    <dbReference type="NCBI Taxonomy" id="1076126"/>
    <lineage>
        <taxon>Bacteria</taxon>
        <taxon>Bacillati</taxon>
        <taxon>Actinomycetota</taxon>
        <taxon>Actinomycetes</taxon>
        <taxon>Micromonosporales</taxon>
        <taxon>Micromonosporaceae</taxon>
    </lineage>
</organism>
<dbReference type="AlphaFoldDB" id="A0A6V8K6M9"/>
<evidence type="ECO:0000313" key="2">
    <source>
        <dbReference type="Proteomes" id="UP000482800"/>
    </source>
</evidence>
<name>A0A6V8K6M9_9ACTN</name>
<reference evidence="1 2" key="1">
    <citation type="submission" date="2020-03" db="EMBL/GenBank/DDBJ databases">
        <title>Whole genome shotgun sequence of Phytohabitans houttuyneae NBRC 108639.</title>
        <authorList>
            <person name="Komaki H."/>
            <person name="Tamura T."/>
        </authorList>
    </citation>
    <scope>NUCLEOTIDE SEQUENCE [LARGE SCALE GENOMIC DNA]</scope>
    <source>
        <strain evidence="1 2">NBRC 108639</strain>
    </source>
</reference>